<name>A0A194WXX8_MOLSC</name>
<dbReference type="AlphaFoldDB" id="A0A194WXX8"/>
<gene>
    <name evidence="2" type="ORF">LY89DRAFT_672949</name>
</gene>
<evidence type="ECO:0000313" key="2">
    <source>
        <dbReference type="EMBL" id="KUJ12828.1"/>
    </source>
</evidence>
<dbReference type="Proteomes" id="UP000070700">
    <property type="component" value="Unassembled WGS sequence"/>
</dbReference>
<dbReference type="GeneID" id="28823045"/>
<dbReference type="InterPro" id="IPR029058">
    <property type="entry name" value="AB_hydrolase_fold"/>
</dbReference>
<evidence type="ECO:0000313" key="3">
    <source>
        <dbReference type="Proteomes" id="UP000070700"/>
    </source>
</evidence>
<dbReference type="Gene3D" id="3.40.50.1820">
    <property type="entry name" value="alpha/beta hydrolase"/>
    <property type="match status" value="1"/>
</dbReference>
<evidence type="ECO:0000259" key="1">
    <source>
        <dbReference type="Pfam" id="PF12697"/>
    </source>
</evidence>
<dbReference type="InterPro" id="IPR000073">
    <property type="entry name" value="AB_hydrolase_1"/>
</dbReference>
<dbReference type="SUPFAM" id="SSF53474">
    <property type="entry name" value="alpha/beta-Hydrolases"/>
    <property type="match status" value="1"/>
</dbReference>
<organism evidence="2 3">
    <name type="scientific">Mollisia scopiformis</name>
    <name type="common">Conifer needle endophyte fungus</name>
    <name type="synonym">Phialocephala scopiformis</name>
    <dbReference type="NCBI Taxonomy" id="149040"/>
    <lineage>
        <taxon>Eukaryota</taxon>
        <taxon>Fungi</taxon>
        <taxon>Dikarya</taxon>
        <taxon>Ascomycota</taxon>
        <taxon>Pezizomycotina</taxon>
        <taxon>Leotiomycetes</taxon>
        <taxon>Helotiales</taxon>
        <taxon>Mollisiaceae</taxon>
        <taxon>Mollisia</taxon>
    </lineage>
</organism>
<proteinExistence type="predicted"/>
<accession>A0A194WXX8</accession>
<dbReference type="InParanoid" id="A0A194WXX8"/>
<dbReference type="PANTHER" id="PTHR37017:SF11">
    <property type="entry name" value="ESTERASE_LIPASE_THIOESTERASE DOMAIN-CONTAINING PROTEIN"/>
    <property type="match status" value="1"/>
</dbReference>
<dbReference type="InterPro" id="IPR052897">
    <property type="entry name" value="Sec-Metab_Biosynth_Hydrolase"/>
</dbReference>
<dbReference type="OrthoDB" id="1263307at2759"/>
<dbReference type="PANTHER" id="PTHR37017">
    <property type="entry name" value="AB HYDROLASE-1 DOMAIN-CONTAINING PROTEIN-RELATED"/>
    <property type="match status" value="1"/>
</dbReference>
<protein>
    <recommendedName>
        <fullName evidence="1">AB hydrolase-1 domain-containing protein</fullName>
    </recommendedName>
</protein>
<reference evidence="2 3" key="1">
    <citation type="submission" date="2015-10" db="EMBL/GenBank/DDBJ databases">
        <title>Full genome of DAOMC 229536 Phialocephala scopiformis, a fungal endophyte of spruce producing the potent anti-insectan compound rugulosin.</title>
        <authorList>
            <consortium name="DOE Joint Genome Institute"/>
            <person name="Walker A.K."/>
            <person name="Frasz S.L."/>
            <person name="Seifert K.A."/>
            <person name="Miller J.D."/>
            <person name="Mondo S.J."/>
            <person name="Labutti K."/>
            <person name="Lipzen A."/>
            <person name="Dockter R."/>
            <person name="Kennedy M."/>
            <person name="Grigoriev I.V."/>
            <person name="Spatafora J.W."/>
        </authorList>
    </citation>
    <scope>NUCLEOTIDE SEQUENCE [LARGE SCALE GENOMIC DNA]</scope>
    <source>
        <strain evidence="2 3">CBS 120377</strain>
    </source>
</reference>
<dbReference type="Pfam" id="PF12697">
    <property type="entry name" value="Abhydrolase_6"/>
    <property type="match status" value="1"/>
</dbReference>
<dbReference type="KEGG" id="psco:LY89DRAFT_672949"/>
<feature type="domain" description="AB hydrolase-1" evidence="1">
    <location>
        <begin position="15"/>
        <end position="102"/>
    </location>
</feature>
<dbReference type="RefSeq" id="XP_018067183.1">
    <property type="nucleotide sequence ID" value="XM_018213319.1"/>
</dbReference>
<keyword evidence="3" id="KW-1185">Reference proteome</keyword>
<sequence>MDASLVKPGPHSRTVFYNDLSDQEADKWVKKLRPHALLAFMTPIQYSANDLQCPHWYLMCEKDEAVKSASQERMVGMVKSMRIEKLPTGHSPMLSNPDAFVKILDKVATS</sequence>
<dbReference type="EMBL" id="KQ947423">
    <property type="protein sequence ID" value="KUJ12828.1"/>
    <property type="molecule type" value="Genomic_DNA"/>
</dbReference>